<dbReference type="SUPFAM" id="SSF88723">
    <property type="entry name" value="PIN domain-like"/>
    <property type="match status" value="1"/>
</dbReference>
<dbReference type="InterPro" id="IPR038969">
    <property type="entry name" value="FEN"/>
</dbReference>
<dbReference type="InterPro" id="IPR036279">
    <property type="entry name" value="5-3_exonuclease_C_sf"/>
</dbReference>
<proteinExistence type="predicted"/>
<dbReference type="Proteomes" id="UP001501676">
    <property type="component" value="Unassembled WGS sequence"/>
</dbReference>
<name>A0ABP6TAJ4_9ACTN</name>
<feature type="domain" description="5'-3' exonuclease" evidence="7">
    <location>
        <begin position="1"/>
        <end position="271"/>
    </location>
</feature>
<dbReference type="Gene3D" id="1.10.150.20">
    <property type="entry name" value="5' to 3' exonuclease, C-terminal subdomain"/>
    <property type="match status" value="1"/>
</dbReference>
<dbReference type="SMART" id="SM00279">
    <property type="entry name" value="HhH2"/>
    <property type="match status" value="1"/>
</dbReference>
<accession>A0ABP6TAJ4</accession>
<keyword evidence="3 8" id="KW-0269">Exonuclease</keyword>
<evidence type="ECO:0000256" key="6">
    <source>
        <dbReference type="ARBA" id="ARBA00050026"/>
    </source>
</evidence>
<protein>
    <recommendedName>
        <fullName evidence="6">5'-3' exonuclease</fullName>
    </recommendedName>
</protein>
<dbReference type="InterPro" id="IPR029060">
    <property type="entry name" value="PIN-like_dom_sf"/>
</dbReference>
<dbReference type="Pfam" id="PF02739">
    <property type="entry name" value="5_3_exonuc_N"/>
    <property type="match status" value="1"/>
</dbReference>
<dbReference type="InterPro" id="IPR020046">
    <property type="entry name" value="5-3_exonucl_a-hlix_arch_N"/>
</dbReference>
<dbReference type="GO" id="GO:0004527">
    <property type="term" value="F:exonuclease activity"/>
    <property type="evidence" value="ECO:0007669"/>
    <property type="project" value="UniProtKB-KW"/>
</dbReference>
<keyword evidence="4" id="KW-0238">DNA-binding</keyword>
<comment type="caution">
    <text evidence="8">The sequence shown here is derived from an EMBL/GenBank/DDBJ whole genome shotgun (WGS) entry which is preliminary data.</text>
</comment>
<evidence type="ECO:0000259" key="7">
    <source>
        <dbReference type="SMART" id="SM00475"/>
    </source>
</evidence>
<evidence type="ECO:0000256" key="5">
    <source>
        <dbReference type="ARBA" id="ARBA00049957"/>
    </source>
</evidence>
<keyword evidence="2" id="KW-0378">Hydrolase</keyword>
<dbReference type="PANTHER" id="PTHR42646">
    <property type="entry name" value="FLAP ENDONUCLEASE XNI"/>
    <property type="match status" value="1"/>
</dbReference>
<evidence type="ECO:0000256" key="4">
    <source>
        <dbReference type="ARBA" id="ARBA00023125"/>
    </source>
</evidence>
<dbReference type="InterPro" id="IPR002421">
    <property type="entry name" value="5-3_exonuclease"/>
</dbReference>
<dbReference type="InterPro" id="IPR008918">
    <property type="entry name" value="HhH2"/>
</dbReference>
<comment type="function">
    <text evidence="5">5'-3' exonuclease acting preferentially on double-stranded DNA.</text>
</comment>
<dbReference type="Gene3D" id="3.40.50.1010">
    <property type="entry name" value="5'-nuclease"/>
    <property type="match status" value="1"/>
</dbReference>
<evidence type="ECO:0000256" key="2">
    <source>
        <dbReference type="ARBA" id="ARBA00022801"/>
    </source>
</evidence>
<keyword evidence="1" id="KW-0540">Nuclease</keyword>
<dbReference type="SMART" id="SM00475">
    <property type="entry name" value="53EXOc"/>
    <property type="match status" value="1"/>
</dbReference>
<dbReference type="InterPro" id="IPR020045">
    <property type="entry name" value="DNA_polI_H3TH"/>
</dbReference>
<keyword evidence="9" id="KW-1185">Reference proteome</keyword>
<dbReference type="SUPFAM" id="SSF47807">
    <property type="entry name" value="5' to 3' exonuclease, C-terminal subdomain"/>
    <property type="match status" value="1"/>
</dbReference>
<reference evidence="9" key="1">
    <citation type="journal article" date="2019" name="Int. J. Syst. Evol. Microbiol.">
        <title>The Global Catalogue of Microorganisms (GCM) 10K type strain sequencing project: providing services to taxonomists for standard genome sequencing and annotation.</title>
        <authorList>
            <consortium name="The Broad Institute Genomics Platform"/>
            <consortium name="The Broad Institute Genome Sequencing Center for Infectious Disease"/>
            <person name="Wu L."/>
            <person name="Ma J."/>
        </authorList>
    </citation>
    <scope>NUCLEOTIDE SEQUENCE [LARGE SCALE GENOMIC DNA]</scope>
    <source>
        <strain evidence="9">JCM 9458</strain>
    </source>
</reference>
<dbReference type="Pfam" id="PF01367">
    <property type="entry name" value="5_3_exonuc"/>
    <property type="match status" value="1"/>
</dbReference>
<dbReference type="CDD" id="cd09859">
    <property type="entry name" value="PIN_53EXO"/>
    <property type="match status" value="1"/>
</dbReference>
<sequence length="301" mass="31585">MLLDAASLYFRAFYGVPTSITAPDGTPINAVRGFLDMTSTLVTRYRPTRLVACLDEDWRPAWRVALVPSYKAHRLAEPTGDPTVEEVPDLLAPQVPILLEVLAAVGIAAVGAAGYEADDVIGTLATRGPGPVDVVTGDRDLIQLIDDANGVRVLYTGRGVAKLEEMDAAAVRTKYGVEPTQYADFATLRGDPSDGLPGVAGIGEKTAAGLLSRFGDLSGLLAAVDARNPALPAAHWKRLDAAREYLAVAPDVVKVACEVAIPPVTDALPSAPVDPERLTALGARWGLESAVARLEKALAGS</sequence>
<evidence type="ECO:0000313" key="9">
    <source>
        <dbReference type="Proteomes" id="UP001501676"/>
    </source>
</evidence>
<dbReference type="CDD" id="cd09898">
    <property type="entry name" value="H3TH_53EXO"/>
    <property type="match status" value="1"/>
</dbReference>
<dbReference type="RefSeq" id="WP_345732655.1">
    <property type="nucleotide sequence ID" value="NZ_BAAAYN010000051.1"/>
</dbReference>
<evidence type="ECO:0000256" key="3">
    <source>
        <dbReference type="ARBA" id="ARBA00022839"/>
    </source>
</evidence>
<evidence type="ECO:0000256" key="1">
    <source>
        <dbReference type="ARBA" id="ARBA00022722"/>
    </source>
</evidence>
<evidence type="ECO:0000313" key="8">
    <source>
        <dbReference type="EMBL" id="GAA3395881.1"/>
    </source>
</evidence>
<dbReference type="PANTHER" id="PTHR42646:SF2">
    <property type="entry name" value="5'-3' EXONUCLEASE FAMILY PROTEIN"/>
    <property type="match status" value="1"/>
</dbReference>
<gene>
    <name evidence="8" type="ORF">GCM10020369_70520</name>
</gene>
<dbReference type="EMBL" id="BAAAYN010000051">
    <property type="protein sequence ID" value="GAA3395881.1"/>
    <property type="molecule type" value="Genomic_DNA"/>
</dbReference>
<organism evidence="8 9">
    <name type="scientific">Cryptosporangium minutisporangium</name>
    <dbReference type="NCBI Taxonomy" id="113569"/>
    <lineage>
        <taxon>Bacteria</taxon>
        <taxon>Bacillati</taxon>
        <taxon>Actinomycetota</taxon>
        <taxon>Actinomycetes</taxon>
        <taxon>Cryptosporangiales</taxon>
        <taxon>Cryptosporangiaceae</taxon>
        <taxon>Cryptosporangium</taxon>
    </lineage>
</organism>